<reference evidence="2" key="1">
    <citation type="submission" date="2022-07" db="EMBL/GenBank/DDBJ databases">
        <title>Enhanced cultured diversity of the mouse gut microbiota enables custom-made synthetic communities.</title>
        <authorList>
            <person name="Afrizal A."/>
        </authorList>
    </citation>
    <scope>NUCLEOTIDE SEQUENCE</scope>
    <source>
        <strain evidence="2">DSM 28593</strain>
    </source>
</reference>
<dbReference type="RefSeq" id="WP_257532841.1">
    <property type="nucleotide sequence ID" value="NZ_JANKAS010000016.1"/>
</dbReference>
<evidence type="ECO:0000313" key="2">
    <source>
        <dbReference type="EMBL" id="MCR1899976.1"/>
    </source>
</evidence>
<dbReference type="Gene3D" id="4.10.280.10">
    <property type="entry name" value="Helix-loop-helix DNA-binding domain"/>
    <property type="match status" value="1"/>
</dbReference>
<dbReference type="Pfam" id="PF09388">
    <property type="entry name" value="SpoOE-like"/>
    <property type="match status" value="1"/>
</dbReference>
<feature type="region of interest" description="Disordered" evidence="1">
    <location>
        <begin position="1"/>
        <end position="25"/>
    </location>
</feature>
<dbReference type="GO" id="GO:0043937">
    <property type="term" value="P:regulation of sporulation"/>
    <property type="evidence" value="ECO:0007669"/>
    <property type="project" value="InterPro"/>
</dbReference>
<dbReference type="AlphaFoldDB" id="A0AAE3HG33"/>
<accession>A0AAE3HG33</accession>
<dbReference type="InterPro" id="IPR018540">
    <property type="entry name" value="Spo0E-like"/>
</dbReference>
<dbReference type="GO" id="GO:0046983">
    <property type="term" value="F:protein dimerization activity"/>
    <property type="evidence" value="ECO:0007669"/>
    <property type="project" value="InterPro"/>
</dbReference>
<comment type="caution">
    <text evidence="2">The sequence shown here is derived from an EMBL/GenBank/DDBJ whole genome shotgun (WGS) entry which is preliminary data.</text>
</comment>
<dbReference type="InterPro" id="IPR037208">
    <property type="entry name" value="Spo0E-like_sf"/>
</dbReference>
<dbReference type="Proteomes" id="UP001205748">
    <property type="component" value="Unassembled WGS sequence"/>
</dbReference>
<protein>
    <submittedName>
        <fullName evidence="2">Aspartyl-phosphate phosphatase Spo0E family protein</fullName>
    </submittedName>
</protein>
<proteinExistence type="predicted"/>
<keyword evidence="3" id="KW-1185">Reference proteome</keyword>
<gene>
    <name evidence="2" type="ORF">NSA47_13485</name>
</gene>
<evidence type="ECO:0000256" key="1">
    <source>
        <dbReference type="SAM" id="MobiDB-lite"/>
    </source>
</evidence>
<organism evidence="2 3">
    <name type="scientific">Irregularibacter muris</name>
    <dbReference type="NCBI Taxonomy" id="1796619"/>
    <lineage>
        <taxon>Bacteria</taxon>
        <taxon>Bacillati</taxon>
        <taxon>Bacillota</taxon>
        <taxon>Clostridia</taxon>
        <taxon>Eubacteriales</taxon>
        <taxon>Eubacteriaceae</taxon>
        <taxon>Irregularibacter</taxon>
    </lineage>
</organism>
<feature type="compositionally biased region" description="Basic and acidic residues" evidence="1">
    <location>
        <begin position="12"/>
        <end position="25"/>
    </location>
</feature>
<dbReference type="SUPFAM" id="SSF140500">
    <property type="entry name" value="BAS1536-like"/>
    <property type="match status" value="1"/>
</dbReference>
<dbReference type="InterPro" id="IPR036638">
    <property type="entry name" value="HLH_DNA-bd_sf"/>
</dbReference>
<name>A0AAE3HG33_9FIRM</name>
<sequence length="71" mass="8530">MNRDRRKKHQVKNKDKQIDNHGLKKMRQEIEDLRDELNKKTLANDKGISNQETLELSQKLDQLITKYLKNL</sequence>
<feature type="compositionally biased region" description="Basic residues" evidence="1">
    <location>
        <begin position="1"/>
        <end position="11"/>
    </location>
</feature>
<evidence type="ECO:0000313" key="3">
    <source>
        <dbReference type="Proteomes" id="UP001205748"/>
    </source>
</evidence>
<dbReference type="EMBL" id="JANKAS010000016">
    <property type="protein sequence ID" value="MCR1899976.1"/>
    <property type="molecule type" value="Genomic_DNA"/>
</dbReference>